<dbReference type="Gene3D" id="3.40.50.1110">
    <property type="entry name" value="SGNH hydrolase"/>
    <property type="match status" value="1"/>
</dbReference>
<organism evidence="2 3">
    <name type="scientific">Limoniibacter endophyticus</name>
    <dbReference type="NCBI Taxonomy" id="1565040"/>
    <lineage>
        <taxon>Bacteria</taxon>
        <taxon>Pseudomonadati</taxon>
        <taxon>Pseudomonadota</taxon>
        <taxon>Alphaproteobacteria</taxon>
        <taxon>Hyphomicrobiales</taxon>
        <taxon>Bartonellaceae</taxon>
        <taxon>Limoniibacter</taxon>
    </lineage>
</organism>
<comment type="caution">
    <text evidence="2">The sequence shown here is derived from an EMBL/GenBank/DDBJ whole genome shotgun (WGS) entry which is preliminary data.</text>
</comment>
<reference evidence="2" key="1">
    <citation type="journal article" date="2014" name="Int. J. Syst. Evol. Microbiol.">
        <title>Complete genome sequence of Corynebacterium casei LMG S-19264T (=DSM 44701T), isolated from a smear-ripened cheese.</title>
        <authorList>
            <consortium name="US DOE Joint Genome Institute (JGI-PGF)"/>
            <person name="Walter F."/>
            <person name="Albersmeier A."/>
            <person name="Kalinowski J."/>
            <person name="Ruckert C."/>
        </authorList>
    </citation>
    <scope>NUCLEOTIDE SEQUENCE</scope>
    <source>
        <strain evidence="2">KCTC 42097</strain>
    </source>
</reference>
<proteinExistence type="predicted"/>
<accession>A0A8J3DER0</accession>
<dbReference type="InterPro" id="IPR036514">
    <property type="entry name" value="SGNH_hydro_sf"/>
</dbReference>
<dbReference type="EMBL" id="BMZO01000002">
    <property type="protein sequence ID" value="GHC64144.1"/>
    <property type="molecule type" value="Genomic_DNA"/>
</dbReference>
<protein>
    <recommendedName>
        <fullName evidence="4">SGNH hydrolase-type esterase domain-containing protein</fullName>
    </recommendedName>
</protein>
<dbReference type="Pfam" id="PF04311">
    <property type="entry name" value="DUF459"/>
    <property type="match status" value="1"/>
</dbReference>
<evidence type="ECO:0008006" key="4">
    <source>
        <dbReference type="Google" id="ProtNLM"/>
    </source>
</evidence>
<reference evidence="2" key="2">
    <citation type="submission" date="2020-09" db="EMBL/GenBank/DDBJ databases">
        <authorList>
            <person name="Sun Q."/>
            <person name="Kim S."/>
        </authorList>
    </citation>
    <scope>NUCLEOTIDE SEQUENCE</scope>
    <source>
        <strain evidence="2">KCTC 42097</strain>
    </source>
</reference>
<dbReference type="InterPro" id="IPR007407">
    <property type="entry name" value="DUF459"/>
</dbReference>
<name>A0A8J3DER0_9HYPH</name>
<feature type="compositionally biased region" description="Low complexity" evidence="1">
    <location>
        <begin position="74"/>
        <end position="99"/>
    </location>
</feature>
<evidence type="ECO:0000313" key="3">
    <source>
        <dbReference type="Proteomes" id="UP000641137"/>
    </source>
</evidence>
<evidence type="ECO:0000256" key="1">
    <source>
        <dbReference type="SAM" id="MobiDB-lite"/>
    </source>
</evidence>
<dbReference type="GO" id="GO:0016788">
    <property type="term" value="F:hydrolase activity, acting on ester bonds"/>
    <property type="evidence" value="ECO:0007669"/>
    <property type="project" value="UniProtKB-ARBA"/>
</dbReference>
<dbReference type="Proteomes" id="UP000641137">
    <property type="component" value="Unassembled WGS sequence"/>
</dbReference>
<keyword evidence="3" id="KW-1185">Reference proteome</keyword>
<gene>
    <name evidence="2" type="ORF">GCM10010136_05930</name>
</gene>
<dbReference type="CDD" id="cd01829">
    <property type="entry name" value="SGNH_hydrolase_peri2"/>
    <property type="match status" value="1"/>
</dbReference>
<sequence>MGGAGILTKAMMRMAKIFLVTFVALTIAAMADIAAPVLGTAPAYAQDGSGPRNFFRRLFGGPGREPIYREDFAPQRPQRAQPRQRTQPPRNRSAPRSAAPRPPATPVVEKREDAKKVLVIGDFMAGGLVSGLNALYAENPGVRIVGSTQGSSGLVRDDYYDWPKELQTIVEHEKPAALVIMLGANDRQDMQGPGGSHARGTEGWTRAYEQRAERIGQIARTTNVPLVWVGLPSFRISGANPDILALNDLYRDAAAETGAEFVDIWEGFVDENGSFVMEGPDMNGQPARLRGADGINLTEAGKRKVAFYAKAPLDRLLGNGVGTGVSAPVAAAQPARPQNRAIERLAPVSLYDPAFEAKELMGETVTIGPEIRGESATEKFLFDGIAADAPEGRADHFQRRG</sequence>
<feature type="region of interest" description="Disordered" evidence="1">
    <location>
        <begin position="66"/>
        <end position="110"/>
    </location>
</feature>
<dbReference type="AlphaFoldDB" id="A0A8J3DER0"/>
<dbReference type="SUPFAM" id="SSF52266">
    <property type="entry name" value="SGNH hydrolase"/>
    <property type="match status" value="1"/>
</dbReference>
<evidence type="ECO:0000313" key="2">
    <source>
        <dbReference type="EMBL" id="GHC64144.1"/>
    </source>
</evidence>